<evidence type="ECO:0000313" key="1">
    <source>
        <dbReference type="EMBL" id="KAI4324142.1"/>
    </source>
</evidence>
<dbReference type="Proteomes" id="UP000828941">
    <property type="component" value="Chromosome 9"/>
</dbReference>
<gene>
    <name evidence="1" type="ORF">L6164_023704</name>
</gene>
<protein>
    <submittedName>
        <fullName evidence="1">Uncharacterized protein</fullName>
    </submittedName>
</protein>
<name>A0ACB9MJC1_BAUVA</name>
<evidence type="ECO:0000313" key="2">
    <source>
        <dbReference type="Proteomes" id="UP000828941"/>
    </source>
</evidence>
<proteinExistence type="predicted"/>
<organism evidence="1 2">
    <name type="scientific">Bauhinia variegata</name>
    <name type="common">Purple orchid tree</name>
    <name type="synonym">Phanera variegata</name>
    <dbReference type="NCBI Taxonomy" id="167791"/>
    <lineage>
        <taxon>Eukaryota</taxon>
        <taxon>Viridiplantae</taxon>
        <taxon>Streptophyta</taxon>
        <taxon>Embryophyta</taxon>
        <taxon>Tracheophyta</taxon>
        <taxon>Spermatophyta</taxon>
        <taxon>Magnoliopsida</taxon>
        <taxon>eudicotyledons</taxon>
        <taxon>Gunneridae</taxon>
        <taxon>Pentapetalae</taxon>
        <taxon>rosids</taxon>
        <taxon>fabids</taxon>
        <taxon>Fabales</taxon>
        <taxon>Fabaceae</taxon>
        <taxon>Cercidoideae</taxon>
        <taxon>Cercideae</taxon>
        <taxon>Bauhiniinae</taxon>
        <taxon>Bauhinia</taxon>
    </lineage>
</organism>
<keyword evidence="2" id="KW-1185">Reference proteome</keyword>
<dbReference type="EMBL" id="CM039434">
    <property type="protein sequence ID" value="KAI4324142.1"/>
    <property type="molecule type" value="Genomic_DNA"/>
</dbReference>
<reference evidence="1 2" key="1">
    <citation type="journal article" date="2022" name="DNA Res.">
        <title>Chromosomal-level genome assembly of the orchid tree Bauhinia variegata (Leguminosae; Cercidoideae) supports the allotetraploid origin hypothesis of Bauhinia.</title>
        <authorList>
            <person name="Zhong Y."/>
            <person name="Chen Y."/>
            <person name="Zheng D."/>
            <person name="Pang J."/>
            <person name="Liu Y."/>
            <person name="Luo S."/>
            <person name="Meng S."/>
            <person name="Qian L."/>
            <person name="Wei D."/>
            <person name="Dai S."/>
            <person name="Zhou R."/>
        </authorList>
    </citation>
    <scope>NUCLEOTIDE SEQUENCE [LARGE SCALE GENOMIC DNA]</scope>
    <source>
        <strain evidence="1">BV-YZ2020</strain>
    </source>
</reference>
<comment type="caution">
    <text evidence="1">The sequence shown here is derived from an EMBL/GenBank/DDBJ whole genome shotgun (WGS) entry which is preliminary data.</text>
</comment>
<accession>A0ACB9MJC1</accession>
<sequence>MASAVVDLLIGKVVSFIESEASLLGNVADELREMQRELQSMRSFMVDVHSTLDESEQEKTWVAQVRDIAIMLQNIIDEFDYHKNKLKASKKSTRFFRQAVYFPQNLWIKHQVASKLKIMKTAINNISERKNRYKGENLSQETASHVGPHDWLRIHHELPLFLRDDDVVGFDESKEKIMKLLVNEEQDRTVISIWGDGGSGKTTLAANVFNNLKTQKHFDCFAWITVSQRYGVQDIFRSMIKELYKSRNDHIHEDLSRLDSRSLVEKIVSYLQGKKYLVILDDIWSPNLWGDISIALPEGSQGSRAVLTTRFNAIASSSFGEQSHVHHIKPLNEDEALTLFCKKAFSNGRCPTNLEIIAKSLVEKCDGLPLALVALGGCMSSKKLESEWTKVDRSLNWQLSNNPELQKMKSILLLSYYDLPYRLKPCFLYCSIFPEDYLMTTPRLIRLWLAEGFLEEIEGLTPEEVGETYLMELVRRSLLHAVQRNQLGLTEECRMHDILRDLAISISANERFSTIRKDEKAIQGHNAPILAIHGTIMSNLHYRFSKVRSFFMFLSPSIKLPFGFKFLRVLDLQGSNINKVPSDIMICYNLRYLNLAETNVKKLPESIGQLCQLHTLDLRLTYIEELPSGVTRLHNLRHLVVSRKPQVVPGRFNFDWGVKVPPNICRLVNLQVLGDIEVNGYLVRKLKNLSNLRKLSLTKVTEEVQKDLCLAIETMEHLRNLAVMTIHDDQTMLRLDSLLSTSPHLETLRLYGKIWKVPGLFQSLENLIKLALTWTKSQEDILPYIEALPSLETLYLHKAYMGEKLYFGKGFQKLMTLLILDMPQLKQIVVEDGVMPSIQNLRVSFCSNLETMSGMGYLKSLEQVYFAHVSDKLRDNVLQNLAKSEHQPQVFWN</sequence>